<evidence type="ECO:0000313" key="2">
    <source>
        <dbReference type="Proteomes" id="UP000266673"/>
    </source>
</evidence>
<proteinExistence type="predicted"/>
<sequence>MGEALKSSLLKSSAALLFEAGLSDKPRLLKPSLLVVDFVATFILFLRGTKDGFTKDLFWRLCDKRELKMVLPKIALEIM</sequence>
<keyword evidence="2" id="KW-1185">Reference proteome</keyword>
<comment type="caution">
    <text evidence="1">The sequence shown here is derived from an EMBL/GenBank/DDBJ whole genome shotgun (WGS) entry which is preliminary data.</text>
</comment>
<dbReference type="EMBL" id="QKWP01000142">
    <property type="protein sequence ID" value="RIB26253.1"/>
    <property type="molecule type" value="Genomic_DNA"/>
</dbReference>
<accession>A0A397W1U3</accession>
<reference evidence="1 2" key="1">
    <citation type="submission" date="2018-06" db="EMBL/GenBank/DDBJ databases">
        <title>Comparative genomics reveals the genomic features of Rhizophagus irregularis, R. cerebriforme, R. diaphanum and Gigaspora rosea, and their symbiotic lifestyle signature.</title>
        <authorList>
            <person name="Morin E."/>
            <person name="San Clemente H."/>
            <person name="Chen E.C.H."/>
            <person name="De La Providencia I."/>
            <person name="Hainaut M."/>
            <person name="Kuo A."/>
            <person name="Kohler A."/>
            <person name="Murat C."/>
            <person name="Tang N."/>
            <person name="Roy S."/>
            <person name="Loubradou J."/>
            <person name="Henrissat B."/>
            <person name="Grigoriev I.V."/>
            <person name="Corradi N."/>
            <person name="Roux C."/>
            <person name="Martin F.M."/>
        </authorList>
    </citation>
    <scope>NUCLEOTIDE SEQUENCE [LARGE SCALE GENOMIC DNA]</scope>
    <source>
        <strain evidence="1 2">DAOM 194757</strain>
    </source>
</reference>
<dbReference type="Proteomes" id="UP000266673">
    <property type="component" value="Unassembled WGS sequence"/>
</dbReference>
<dbReference type="OrthoDB" id="2435505at2759"/>
<protein>
    <submittedName>
        <fullName evidence="1">Uncharacterized protein</fullName>
    </submittedName>
</protein>
<organism evidence="1 2">
    <name type="scientific">Gigaspora rosea</name>
    <dbReference type="NCBI Taxonomy" id="44941"/>
    <lineage>
        <taxon>Eukaryota</taxon>
        <taxon>Fungi</taxon>
        <taxon>Fungi incertae sedis</taxon>
        <taxon>Mucoromycota</taxon>
        <taxon>Glomeromycotina</taxon>
        <taxon>Glomeromycetes</taxon>
        <taxon>Diversisporales</taxon>
        <taxon>Gigasporaceae</taxon>
        <taxon>Gigaspora</taxon>
    </lineage>
</organism>
<name>A0A397W1U3_9GLOM</name>
<gene>
    <name evidence="1" type="ORF">C2G38_2163827</name>
</gene>
<evidence type="ECO:0000313" key="1">
    <source>
        <dbReference type="EMBL" id="RIB26253.1"/>
    </source>
</evidence>
<dbReference type="AlphaFoldDB" id="A0A397W1U3"/>